<evidence type="ECO:0000256" key="2">
    <source>
        <dbReference type="ARBA" id="ARBA00009743"/>
    </source>
</evidence>
<dbReference type="InterPro" id="IPR035992">
    <property type="entry name" value="Ricin_B-like_lectins"/>
</dbReference>
<comment type="caution">
    <text evidence="9">The sequence shown here is derived from an EMBL/GenBank/DDBJ whole genome shotgun (WGS) entry which is preliminary data.</text>
</comment>
<dbReference type="GO" id="GO:0004557">
    <property type="term" value="F:alpha-galactosidase activity"/>
    <property type="evidence" value="ECO:0007669"/>
    <property type="project" value="UniProtKB-EC"/>
</dbReference>
<organism evidence="9 10">
    <name type="scientific">Trapa incisa</name>
    <dbReference type="NCBI Taxonomy" id="236973"/>
    <lineage>
        <taxon>Eukaryota</taxon>
        <taxon>Viridiplantae</taxon>
        <taxon>Streptophyta</taxon>
        <taxon>Embryophyta</taxon>
        <taxon>Tracheophyta</taxon>
        <taxon>Spermatophyta</taxon>
        <taxon>Magnoliopsida</taxon>
        <taxon>eudicotyledons</taxon>
        <taxon>Gunneridae</taxon>
        <taxon>Pentapetalae</taxon>
        <taxon>rosids</taxon>
        <taxon>malvids</taxon>
        <taxon>Myrtales</taxon>
        <taxon>Lythraceae</taxon>
        <taxon>Trapa</taxon>
    </lineage>
</organism>
<keyword evidence="6 7" id="KW-0326">Glycosidase</keyword>
<dbReference type="SUPFAM" id="SSF51011">
    <property type="entry name" value="Glycosyl hydrolase domain"/>
    <property type="match status" value="1"/>
</dbReference>
<dbReference type="PANTHER" id="PTHR11452">
    <property type="entry name" value="ALPHA-GALACTOSIDASE/ALPHA-N-ACETYLGALACTOSAMINIDASE"/>
    <property type="match status" value="1"/>
</dbReference>
<dbReference type="InterPro" id="IPR013785">
    <property type="entry name" value="Aldolase_TIM"/>
</dbReference>
<feature type="domain" description="Alpha galactosidase C-terminal" evidence="8">
    <location>
        <begin position="584"/>
        <end position="664"/>
    </location>
</feature>
<evidence type="ECO:0000256" key="1">
    <source>
        <dbReference type="ARBA" id="ARBA00001255"/>
    </source>
</evidence>
<evidence type="ECO:0000256" key="4">
    <source>
        <dbReference type="ARBA" id="ARBA00022729"/>
    </source>
</evidence>
<dbReference type="EMBL" id="JAXIOK010000004">
    <property type="protein sequence ID" value="KAK4773829.1"/>
    <property type="molecule type" value="Genomic_DNA"/>
</dbReference>
<dbReference type="InterPro" id="IPR041233">
    <property type="entry name" value="Melibiase_C"/>
</dbReference>
<dbReference type="SUPFAM" id="SSF51445">
    <property type="entry name" value="(Trans)glycosidases"/>
    <property type="match status" value="1"/>
</dbReference>
<evidence type="ECO:0000256" key="7">
    <source>
        <dbReference type="RuleBase" id="RU361168"/>
    </source>
</evidence>
<evidence type="ECO:0000259" key="8">
    <source>
        <dbReference type="Pfam" id="PF17801"/>
    </source>
</evidence>
<dbReference type="PRINTS" id="PR00740">
    <property type="entry name" value="GLHYDRLASE27"/>
</dbReference>
<evidence type="ECO:0000256" key="3">
    <source>
        <dbReference type="ARBA" id="ARBA00012755"/>
    </source>
</evidence>
<dbReference type="CDD" id="cd14792">
    <property type="entry name" value="GH27"/>
    <property type="match status" value="1"/>
</dbReference>
<sequence length="666" mass="74259">MEQKFDKMEPCKMVQNLSDQIWMYSSSVASPSSSSISLTSAHVAESLSLCVSAHAPNGTELRASSPPRGWNSYDSFCWTISEEEFLESAEIVSQRLKTYGYEYVVVDYLWYRKKVPGAYVDSLGYDVIDDWGRMMPDPGRWPSSAGGRGFTEVASKVHNMGLKFGIHVMAGISTQAVNANTLILDRNTGSAYVKGGRQWRAHDIALKDRACAWMTHGFMSVNTNLEAGKAFLRSLYEQYAEWGIDFVKHDCVFGDDLNLDEITYVSDVLQKLHRPILYSLSPGTSVTPAMAQKVSGLANMYRITGDDWDNWADVIAHFDVSRDMAAMGMIGANSWSGNSWPDLDMLPLGWLTNQGSNEGPHRSSRLSFSEQRTQMTLWGIAKSPLMFGGDLRKLDNTTFNLITKSELLAINTYSTNNKEFPHVTGSTAVKAKSLSGRLRGLPEDAREPDIEVLGMTSCEDPKTKSWSVNVMDQSVERICWEPEGKGSKGQPLCLYKRKHLLTSDEQTILHGGKLQLSASSSMDICLDVAQKRKLTAREFTRGRFSRCRVETNQMWELNSNGSLVNSYAGQCATVRKINKNAIPGGIRSWVATGRKGEIYLAFFNLDSQKTTISAQVADIGEVLGKDLRDATCRYFELWNDLDLGTVTQTISYTLEFHDAALFVLYC</sequence>
<comment type="similarity">
    <text evidence="2 7">Belongs to the glycosyl hydrolase 27 family.</text>
</comment>
<protein>
    <recommendedName>
        <fullName evidence="3 7">Alpha-galactosidase</fullName>
        <ecNumber evidence="3 7">3.2.1.22</ecNumber>
    </recommendedName>
    <alternativeName>
        <fullName evidence="7">Melibiase</fullName>
    </alternativeName>
</protein>
<dbReference type="InterPro" id="IPR002241">
    <property type="entry name" value="Glyco_hydro_27"/>
</dbReference>
<dbReference type="Gene3D" id="3.20.20.70">
    <property type="entry name" value="Aldolase class I"/>
    <property type="match status" value="1"/>
</dbReference>
<comment type="catalytic activity">
    <reaction evidence="1 7">
        <text>Hydrolysis of terminal, non-reducing alpha-D-galactose residues in alpha-D-galactosides, including galactose oligosaccharides, galactomannans and galactolipids.</text>
        <dbReference type="EC" id="3.2.1.22"/>
    </reaction>
</comment>
<keyword evidence="10" id="KW-1185">Reference proteome</keyword>
<dbReference type="Proteomes" id="UP001345219">
    <property type="component" value="Chromosome 22"/>
</dbReference>
<dbReference type="GO" id="GO:0005975">
    <property type="term" value="P:carbohydrate metabolic process"/>
    <property type="evidence" value="ECO:0007669"/>
    <property type="project" value="InterPro"/>
</dbReference>
<evidence type="ECO:0000256" key="6">
    <source>
        <dbReference type="ARBA" id="ARBA00023295"/>
    </source>
</evidence>
<reference evidence="9 10" key="1">
    <citation type="journal article" date="2023" name="Hortic Res">
        <title>Pangenome of water caltrop reveals structural variations and asymmetric subgenome divergence after allopolyploidization.</title>
        <authorList>
            <person name="Zhang X."/>
            <person name="Chen Y."/>
            <person name="Wang L."/>
            <person name="Yuan Y."/>
            <person name="Fang M."/>
            <person name="Shi L."/>
            <person name="Lu R."/>
            <person name="Comes H.P."/>
            <person name="Ma Y."/>
            <person name="Chen Y."/>
            <person name="Huang G."/>
            <person name="Zhou Y."/>
            <person name="Zheng Z."/>
            <person name="Qiu Y."/>
        </authorList>
    </citation>
    <scope>NUCLEOTIDE SEQUENCE [LARGE SCALE GENOMIC DNA]</scope>
    <source>
        <tissue evidence="9">Roots</tissue>
    </source>
</reference>
<dbReference type="AlphaFoldDB" id="A0AAN7KX20"/>
<dbReference type="PANTHER" id="PTHR11452:SF42">
    <property type="entry name" value="ALPHA-GALACTOSIDASE"/>
    <property type="match status" value="1"/>
</dbReference>
<dbReference type="InterPro" id="IPR013780">
    <property type="entry name" value="Glyco_hydro_b"/>
</dbReference>
<keyword evidence="7" id="KW-1015">Disulfide bond</keyword>
<proteinExistence type="inferred from homology"/>
<dbReference type="Pfam" id="PF16499">
    <property type="entry name" value="Melibiase_2"/>
    <property type="match status" value="2"/>
</dbReference>
<name>A0AAN7KX20_9MYRT</name>
<dbReference type="Gene3D" id="2.60.40.1180">
    <property type="entry name" value="Golgi alpha-mannosidase II"/>
    <property type="match status" value="1"/>
</dbReference>
<keyword evidence="5 7" id="KW-0378">Hydrolase</keyword>
<dbReference type="Pfam" id="PF17801">
    <property type="entry name" value="Melibiase_C"/>
    <property type="match status" value="1"/>
</dbReference>
<evidence type="ECO:0000313" key="9">
    <source>
        <dbReference type="EMBL" id="KAK4773829.1"/>
    </source>
</evidence>
<dbReference type="InterPro" id="IPR017853">
    <property type="entry name" value="GH"/>
</dbReference>
<evidence type="ECO:0000256" key="5">
    <source>
        <dbReference type="ARBA" id="ARBA00022801"/>
    </source>
</evidence>
<keyword evidence="4" id="KW-0732">Signal</keyword>
<accession>A0AAN7KX20</accession>
<evidence type="ECO:0000313" key="10">
    <source>
        <dbReference type="Proteomes" id="UP001345219"/>
    </source>
</evidence>
<dbReference type="SUPFAM" id="SSF50370">
    <property type="entry name" value="Ricin B-like lectins"/>
    <property type="match status" value="1"/>
</dbReference>
<gene>
    <name evidence="9" type="ORF">SAY87_028848</name>
</gene>
<dbReference type="EC" id="3.2.1.22" evidence="3 7"/>